<organism evidence="3 6">
    <name type="scientific">Adineta steineri</name>
    <dbReference type="NCBI Taxonomy" id="433720"/>
    <lineage>
        <taxon>Eukaryota</taxon>
        <taxon>Metazoa</taxon>
        <taxon>Spiralia</taxon>
        <taxon>Gnathifera</taxon>
        <taxon>Rotifera</taxon>
        <taxon>Eurotatoria</taxon>
        <taxon>Bdelloidea</taxon>
        <taxon>Adinetida</taxon>
        <taxon>Adinetidae</taxon>
        <taxon>Adineta</taxon>
    </lineage>
</organism>
<evidence type="ECO:0000313" key="3">
    <source>
        <dbReference type="EMBL" id="CAF1099875.1"/>
    </source>
</evidence>
<evidence type="ECO:0000313" key="6">
    <source>
        <dbReference type="Proteomes" id="UP000663877"/>
    </source>
</evidence>
<dbReference type="EMBL" id="CAJNOM010000224">
    <property type="protein sequence ID" value="CAF1252219.1"/>
    <property type="molecule type" value="Genomic_DNA"/>
</dbReference>
<dbReference type="InterPro" id="IPR039235">
    <property type="entry name" value="TPGS1"/>
</dbReference>
<proteinExistence type="predicted"/>
<dbReference type="SUPFAM" id="SSF47391">
    <property type="entry name" value="Dimerization-anchoring domain of cAMP-dependent PK regulatory subunit"/>
    <property type="match status" value="1"/>
</dbReference>
<feature type="region of interest" description="Disordered" evidence="1">
    <location>
        <begin position="1"/>
        <end position="28"/>
    </location>
</feature>
<dbReference type="AlphaFoldDB" id="A0A814P4M4"/>
<dbReference type="OrthoDB" id="64214at2759"/>
<dbReference type="PANTHER" id="PTHR31932:SF2">
    <property type="entry name" value="TUBULIN POLYGLUTAMYLASE COMPLEX SUBUNIT 1"/>
    <property type="match status" value="1"/>
</dbReference>
<comment type="caution">
    <text evidence="3">The sequence shown here is derived from an EMBL/GenBank/DDBJ whole genome shotgun (WGS) entry which is preliminary data.</text>
</comment>
<name>A0A814P4M4_9BILA</name>
<feature type="compositionally biased region" description="Low complexity" evidence="1">
    <location>
        <begin position="15"/>
        <end position="28"/>
    </location>
</feature>
<dbReference type="EMBL" id="CAJNOI010000126">
    <property type="protein sequence ID" value="CAF1099875.1"/>
    <property type="molecule type" value="Genomic_DNA"/>
</dbReference>
<dbReference type="PANTHER" id="PTHR31932">
    <property type="entry name" value="TUBULIN POLYGLUTAMYLASE COMPLEX SUBUNIT 1"/>
    <property type="match status" value="1"/>
</dbReference>
<dbReference type="InterPro" id="IPR057632">
    <property type="entry name" value="TPGS1_C"/>
</dbReference>
<reference evidence="3" key="1">
    <citation type="submission" date="2021-02" db="EMBL/GenBank/DDBJ databases">
        <authorList>
            <person name="Nowell W R."/>
        </authorList>
    </citation>
    <scope>NUCLEOTIDE SEQUENCE</scope>
</reference>
<dbReference type="GO" id="GO:0008017">
    <property type="term" value="F:microtubule binding"/>
    <property type="evidence" value="ECO:0007669"/>
    <property type="project" value="TreeGrafter"/>
</dbReference>
<evidence type="ECO:0000313" key="5">
    <source>
        <dbReference type="Proteomes" id="UP000663832"/>
    </source>
</evidence>
<evidence type="ECO:0000256" key="1">
    <source>
        <dbReference type="SAM" id="MobiDB-lite"/>
    </source>
</evidence>
<accession>A0A814P4M4</accession>
<gene>
    <name evidence="3" type="ORF">BJG266_LOCUS21291</name>
    <name evidence="4" type="ORF">QVE165_LOCUS28574</name>
</gene>
<protein>
    <recommendedName>
        <fullName evidence="2">Tubulin polyglutamylase complex subunit 1-like C-terminal domain-containing protein</fullName>
    </recommendedName>
</protein>
<dbReference type="Gene3D" id="1.20.890.10">
    <property type="entry name" value="cAMP-dependent protein kinase regulatory subunit, dimerization-anchoring domain"/>
    <property type="match status" value="1"/>
</dbReference>
<keyword evidence="5" id="KW-1185">Reference proteome</keyword>
<dbReference type="Proteomes" id="UP000663877">
    <property type="component" value="Unassembled WGS sequence"/>
</dbReference>
<evidence type="ECO:0000259" key="2">
    <source>
        <dbReference type="Pfam" id="PF24480"/>
    </source>
</evidence>
<feature type="domain" description="Tubulin polyglutamylase complex subunit 1-like C-terminal" evidence="2">
    <location>
        <begin position="92"/>
        <end position="287"/>
    </location>
</feature>
<dbReference type="Proteomes" id="UP000663832">
    <property type="component" value="Unassembled WGS sequence"/>
</dbReference>
<evidence type="ECO:0000313" key="4">
    <source>
        <dbReference type="EMBL" id="CAF1252219.1"/>
    </source>
</evidence>
<sequence length="290" mass="32811">MATRFQGKTVPSGRLTPSNSASSSTITNSTISLSSPTIIVSGNGETDQIYLERIKAREIISEALLQVTRSKPENPIDFLYSYFESQCQTDPYEKTLTRLRLADPKHPSFNSLIVELYSNFNTLNDNGLLLKGDIYNKLLENLCNNQMWSGSKDHRTTLLSRVSLRPNDAISFNVFKYGIQAVLLAKEFDKMVRSLYNSLANHTGTSSEIDRSLCEILLQMLTDSLEIIIKPHVDALSLHESIIKLSSHQVKQSLEEHWSQSKLISKNRITLEEFQNLAMPIYLKTIKKIP</sequence>
<dbReference type="Pfam" id="PF24480">
    <property type="entry name" value="TPGS1_C"/>
    <property type="match status" value="1"/>
</dbReference>